<dbReference type="GO" id="GO:0000160">
    <property type="term" value="P:phosphorelay signal transduction system"/>
    <property type="evidence" value="ECO:0007669"/>
    <property type="project" value="InterPro"/>
</dbReference>
<dbReference type="AlphaFoldDB" id="A0A5B8RBI5"/>
<evidence type="ECO:0000313" key="2">
    <source>
        <dbReference type="EMBL" id="QEA06160.1"/>
    </source>
</evidence>
<gene>
    <name evidence="2" type="ORF">KBTEX_02490</name>
</gene>
<dbReference type="InterPro" id="IPR011006">
    <property type="entry name" value="CheY-like_superfamily"/>
</dbReference>
<name>A0A5B8RBI5_9ZZZZ</name>
<proteinExistence type="predicted"/>
<dbReference type="EMBL" id="MN079128">
    <property type="protein sequence ID" value="QEA06160.1"/>
    <property type="molecule type" value="Genomic_DNA"/>
</dbReference>
<dbReference type="Gene3D" id="3.40.50.2300">
    <property type="match status" value="1"/>
</dbReference>
<accession>A0A5B8RBI5</accession>
<organism evidence="2">
    <name type="scientific">uncultured organism</name>
    <dbReference type="NCBI Taxonomy" id="155900"/>
    <lineage>
        <taxon>unclassified sequences</taxon>
        <taxon>environmental samples</taxon>
    </lineage>
</organism>
<reference evidence="2" key="1">
    <citation type="submission" date="2019-06" db="EMBL/GenBank/DDBJ databases">
        <authorList>
            <person name="Murdoch R.W."/>
            <person name="Fathepure B."/>
        </authorList>
    </citation>
    <scope>NUCLEOTIDE SEQUENCE</scope>
</reference>
<dbReference type="SUPFAM" id="SSF52172">
    <property type="entry name" value="CheY-like"/>
    <property type="match status" value="1"/>
</dbReference>
<sequence>MTDRGKDVLLVMKRPGNVAVIREALVGLGYRGIGIDDETALADAVAAPPMPALALVDVSGFGPSVWSMCAVLQANEVPFVVLSAPEELSLGGRAVASGARTVVQKPVAKVALLRIVRDLAGPG</sequence>
<dbReference type="InterPro" id="IPR001789">
    <property type="entry name" value="Sig_transdc_resp-reg_receiver"/>
</dbReference>
<dbReference type="PROSITE" id="PS50110">
    <property type="entry name" value="RESPONSE_REGULATORY"/>
    <property type="match status" value="1"/>
</dbReference>
<feature type="domain" description="Response regulatory" evidence="1">
    <location>
        <begin position="7"/>
        <end position="120"/>
    </location>
</feature>
<evidence type="ECO:0000259" key="1">
    <source>
        <dbReference type="PROSITE" id="PS50110"/>
    </source>
</evidence>
<protein>
    <recommendedName>
        <fullName evidence="1">Response regulatory domain-containing protein</fullName>
    </recommendedName>
</protein>